<organism evidence="1">
    <name type="scientific">Timema poppense</name>
    <name type="common">Walking stick</name>
    <dbReference type="NCBI Taxonomy" id="170557"/>
    <lineage>
        <taxon>Eukaryota</taxon>
        <taxon>Metazoa</taxon>
        <taxon>Ecdysozoa</taxon>
        <taxon>Arthropoda</taxon>
        <taxon>Hexapoda</taxon>
        <taxon>Insecta</taxon>
        <taxon>Pterygota</taxon>
        <taxon>Neoptera</taxon>
        <taxon>Polyneoptera</taxon>
        <taxon>Phasmatodea</taxon>
        <taxon>Timematodea</taxon>
        <taxon>Timematoidea</taxon>
        <taxon>Timematidae</taxon>
        <taxon>Timema</taxon>
    </lineage>
</organism>
<name>A0A7R9DP77_TIMPO</name>
<evidence type="ECO:0000313" key="1">
    <source>
        <dbReference type="EMBL" id="CAD7417098.1"/>
    </source>
</evidence>
<protein>
    <submittedName>
        <fullName evidence="1">Uncharacterized protein</fullName>
    </submittedName>
</protein>
<dbReference type="EMBL" id="OD012687">
    <property type="protein sequence ID" value="CAD7417098.1"/>
    <property type="molecule type" value="Genomic_DNA"/>
</dbReference>
<proteinExistence type="predicted"/>
<reference evidence="1" key="1">
    <citation type="submission" date="2020-11" db="EMBL/GenBank/DDBJ databases">
        <authorList>
            <person name="Tran Van P."/>
        </authorList>
    </citation>
    <scope>NUCLEOTIDE SEQUENCE</scope>
</reference>
<accession>A0A7R9DP77</accession>
<dbReference type="AlphaFoldDB" id="A0A7R9DP77"/>
<gene>
    <name evidence="1" type="ORF">TPSB3V08_LOCUS11522</name>
</gene>
<sequence>MVEPITKSAIESQRQETNFDSACQNTQASCSLVDLEVIPESGTHSFKNYQQSMCAFFDIGPYNKKELAIQE</sequence>